<dbReference type="EMBL" id="JAABOE010000047">
    <property type="protein sequence ID" value="KAF3176686.1"/>
    <property type="molecule type" value="Genomic_DNA"/>
</dbReference>
<protein>
    <submittedName>
        <fullName evidence="3">Uncharacterized protein</fullName>
    </submittedName>
</protein>
<feature type="compositionally biased region" description="Low complexity" evidence="1">
    <location>
        <begin position="31"/>
        <end position="54"/>
    </location>
</feature>
<evidence type="ECO:0000313" key="3">
    <source>
        <dbReference type="EMBL" id="KAF3176686.1"/>
    </source>
</evidence>
<keyword evidence="2" id="KW-0732">Signal</keyword>
<gene>
    <name evidence="4" type="ORF">TWF106_005077</name>
    <name evidence="3" type="ORF">TWF788_007952</name>
</gene>
<evidence type="ECO:0000256" key="2">
    <source>
        <dbReference type="SAM" id="SignalP"/>
    </source>
</evidence>
<feature type="chain" id="PRO_5041093545" evidence="2">
    <location>
        <begin position="19"/>
        <end position="246"/>
    </location>
</feature>
<evidence type="ECO:0000313" key="4">
    <source>
        <dbReference type="EMBL" id="KAF3223304.1"/>
    </source>
</evidence>
<accession>A0A6G1MC71</accession>
<reference evidence="5 6" key="1">
    <citation type="submission" date="2019-06" db="EMBL/GenBank/DDBJ databases">
        <authorList>
            <person name="Palmer J.M."/>
        </authorList>
    </citation>
    <scope>NUCLEOTIDE SEQUENCE [LARGE SCALE GENOMIC DNA]</scope>
    <source>
        <strain evidence="4 5">TWF106</strain>
        <strain evidence="3 6">TWF788</strain>
    </source>
</reference>
<comment type="caution">
    <text evidence="3">The sequence shown here is derived from an EMBL/GenBank/DDBJ whole genome shotgun (WGS) entry which is preliminary data.</text>
</comment>
<proteinExistence type="predicted"/>
<organism evidence="3 6">
    <name type="scientific">Orbilia oligospora</name>
    <name type="common">Nematode-trapping fungus</name>
    <name type="synonym">Arthrobotrys oligospora</name>
    <dbReference type="NCBI Taxonomy" id="2813651"/>
    <lineage>
        <taxon>Eukaryota</taxon>
        <taxon>Fungi</taxon>
        <taxon>Dikarya</taxon>
        <taxon>Ascomycota</taxon>
        <taxon>Pezizomycotina</taxon>
        <taxon>Orbiliomycetes</taxon>
        <taxon>Orbiliales</taxon>
        <taxon>Orbiliaceae</taxon>
        <taxon>Orbilia</taxon>
    </lineage>
</organism>
<dbReference type="AlphaFoldDB" id="A0A6G1MC71"/>
<dbReference type="Proteomes" id="UP000472727">
    <property type="component" value="Unassembled WGS sequence"/>
</dbReference>
<sequence length="246" mass="26610">MKLISALLAALAVGDAFAAVATTLATQTVSPVTSIPGTTSPVSSPVSTPKTQVSETIVPPSEPSYPPATGTPGPVDQQIDSVVSELRSNVVNINARYNATCANSCNAGHIQAWGDEHAKVADVALTKLRAIPVGYVYWWYPRLVWNLGWIWIEIYYTLYFIWFRAGLVWELIYFNRYLWNFYVSWRALFWYFGRFAASGHTGTDGFTATTGDGGGFGGVGGGFSGGGRCGTSCLGPGYKELRTKQP</sequence>
<name>A0A6G1MC71_ORBOL</name>
<dbReference type="EMBL" id="WIWS01000023">
    <property type="protein sequence ID" value="KAF3223304.1"/>
    <property type="molecule type" value="Genomic_DNA"/>
</dbReference>
<feature type="signal peptide" evidence="2">
    <location>
        <begin position="1"/>
        <end position="18"/>
    </location>
</feature>
<evidence type="ECO:0000313" key="5">
    <source>
        <dbReference type="Proteomes" id="UP000472727"/>
    </source>
</evidence>
<evidence type="ECO:0000313" key="6">
    <source>
        <dbReference type="Proteomes" id="UP000479691"/>
    </source>
</evidence>
<dbReference type="Proteomes" id="UP000479691">
    <property type="component" value="Unassembled WGS sequence"/>
</dbReference>
<feature type="region of interest" description="Disordered" evidence="1">
    <location>
        <begin position="31"/>
        <end position="71"/>
    </location>
</feature>
<evidence type="ECO:0000256" key="1">
    <source>
        <dbReference type="SAM" id="MobiDB-lite"/>
    </source>
</evidence>